<dbReference type="AlphaFoldDB" id="A0A1F5HEX5"/>
<gene>
    <name evidence="1" type="ORF">A2196_00035</name>
</gene>
<dbReference type="Proteomes" id="UP000176751">
    <property type="component" value="Unassembled WGS sequence"/>
</dbReference>
<sequence>MFKLTRRLTIISLIVILLTFPVIVGAAEDSSPLPQVENEITETSESSLPSSVSIRSLLLRFVFNRSFEIPEGLKVVRGGGRPHLVAEKPRGWEALNPANSAYHFREGGAHQGRSFVSGDFVKIEDPIFECTLNSGGWQQEGMIRIDPTKTYQLGYWASYHDLLPGAVVIPASQIAIYNSQGGQITGIGRAPSFSGGENNWEQFSPLTIGPGSEFEWPENAALVKIGLFATGFAPSGDCEPGKIATVDFDDVSFRPQ</sequence>
<dbReference type="EMBL" id="MFCA01000012">
    <property type="protein sequence ID" value="OGE02619.1"/>
    <property type="molecule type" value="Genomic_DNA"/>
</dbReference>
<accession>A0A1F5HEX5</accession>
<dbReference type="Gene3D" id="2.60.120.260">
    <property type="entry name" value="Galactose-binding domain-like"/>
    <property type="match status" value="1"/>
</dbReference>
<name>A0A1F5HEX5_9BACT</name>
<evidence type="ECO:0000313" key="2">
    <source>
        <dbReference type="Proteomes" id="UP000176751"/>
    </source>
</evidence>
<reference evidence="1 2" key="1">
    <citation type="journal article" date="2016" name="Nat. Commun.">
        <title>Thousands of microbial genomes shed light on interconnected biogeochemical processes in an aquifer system.</title>
        <authorList>
            <person name="Anantharaman K."/>
            <person name="Brown C.T."/>
            <person name="Hug L.A."/>
            <person name="Sharon I."/>
            <person name="Castelle C.J."/>
            <person name="Probst A.J."/>
            <person name="Thomas B.C."/>
            <person name="Singh A."/>
            <person name="Wilkins M.J."/>
            <person name="Karaoz U."/>
            <person name="Brodie E.L."/>
            <person name="Williams K.H."/>
            <person name="Hubbard S.S."/>
            <person name="Banfield J.F."/>
        </authorList>
    </citation>
    <scope>NUCLEOTIDE SEQUENCE [LARGE SCALE GENOMIC DNA]</scope>
</reference>
<comment type="caution">
    <text evidence="1">The sequence shown here is derived from an EMBL/GenBank/DDBJ whole genome shotgun (WGS) entry which is preliminary data.</text>
</comment>
<organism evidence="1 2">
    <name type="scientific">Candidatus Curtissbacteria bacterium RIFOXYA1_FULL_41_14</name>
    <dbReference type="NCBI Taxonomy" id="1797737"/>
    <lineage>
        <taxon>Bacteria</taxon>
        <taxon>Candidatus Curtissiibacteriota</taxon>
    </lineage>
</organism>
<protein>
    <submittedName>
        <fullName evidence="1">Uncharacterized protein</fullName>
    </submittedName>
</protein>
<evidence type="ECO:0000313" key="1">
    <source>
        <dbReference type="EMBL" id="OGE02619.1"/>
    </source>
</evidence>
<proteinExistence type="predicted"/>